<reference evidence="1 2" key="1">
    <citation type="journal article" date="2021" name="ISME J.">
        <title>Genomic evolution of the class Acidithiobacillia: deep-branching Proteobacteria living in extreme acidic conditions.</title>
        <authorList>
            <person name="Moya-Beltran A."/>
            <person name="Beard S."/>
            <person name="Rojas-Villalobos C."/>
            <person name="Issotta F."/>
            <person name="Gallardo Y."/>
            <person name="Ulloa R."/>
            <person name="Giaveno A."/>
            <person name="Degli Esposti M."/>
            <person name="Johnson D.B."/>
            <person name="Quatrini R."/>
        </authorList>
    </citation>
    <scope>NUCLEOTIDE SEQUENCE [LARGE SCALE GENOMIC DNA]</scope>
    <source>
        <strain evidence="1 2">ATCC 19703</strain>
    </source>
</reference>
<accession>A0ABS5ZQJ9</accession>
<dbReference type="EMBL" id="JABELD010000063">
    <property type="protein sequence ID" value="MBU2738939.1"/>
    <property type="molecule type" value="Genomic_DNA"/>
</dbReference>
<dbReference type="Proteomes" id="UP001197028">
    <property type="component" value="Unassembled WGS sequence"/>
</dbReference>
<evidence type="ECO:0008006" key="3">
    <source>
        <dbReference type="Google" id="ProtNLM"/>
    </source>
</evidence>
<evidence type="ECO:0000313" key="1">
    <source>
        <dbReference type="EMBL" id="MBU2738939.1"/>
    </source>
</evidence>
<evidence type="ECO:0000313" key="2">
    <source>
        <dbReference type="Proteomes" id="UP001197028"/>
    </source>
</evidence>
<keyword evidence="2" id="KW-1185">Reference proteome</keyword>
<comment type="caution">
    <text evidence="1">The sequence shown here is derived from an EMBL/GenBank/DDBJ whole genome shotgun (WGS) entry which is preliminary data.</text>
</comment>
<organism evidence="1 2">
    <name type="scientific">Acidithiobacillus concretivorus</name>
    <dbReference type="NCBI Taxonomy" id="3063952"/>
    <lineage>
        <taxon>Bacteria</taxon>
        <taxon>Pseudomonadati</taxon>
        <taxon>Pseudomonadota</taxon>
        <taxon>Acidithiobacillia</taxon>
        <taxon>Acidithiobacillales</taxon>
        <taxon>Acidithiobacillaceae</taxon>
        <taxon>Acidithiobacillus</taxon>
    </lineage>
</organism>
<proteinExistence type="predicted"/>
<gene>
    <name evidence="1" type="ORF">HJG40_09115</name>
</gene>
<sequence>MALQNISQKWTMPIRDWKDAVDEFGLILYKPVQIKEMDGLLTQALREISEPVKVLGSRS</sequence>
<name>A0ABS5ZQJ9_9PROT</name>
<protein>
    <recommendedName>
        <fullName evidence="3">Transposase</fullName>
    </recommendedName>
</protein>